<feature type="compositionally biased region" description="Polar residues" evidence="1">
    <location>
        <begin position="131"/>
        <end position="143"/>
    </location>
</feature>
<gene>
    <name evidence="2" type="ORF">PIB30_085195</name>
</gene>
<feature type="region of interest" description="Disordered" evidence="1">
    <location>
        <begin position="64"/>
        <end position="143"/>
    </location>
</feature>
<accession>A0ABU6URN1</accession>
<reference evidence="2 3" key="1">
    <citation type="journal article" date="2023" name="Plants (Basel)">
        <title>Bridging the Gap: Combining Genomics and Transcriptomics Approaches to Understand Stylosanthes scabra, an Orphan Legume from the Brazilian Caatinga.</title>
        <authorList>
            <person name="Ferreira-Neto J.R.C."/>
            <person name="da Silva M.D."/>
            <person name="Binneck E."/>
            <person name="de Melo N.F."/>
            <person name="da Silva R.H."/>
            <person name="de Melo A.L.T.M."/>
            <person name="Pandolfi V."/>
            <person name="Bustamante F.O."/>
            <person name="Brasileiro-Vidal A.C."/>
            <person name="Benko-Iseppon A.M."/>
        </authorList>
    </citation>
    <scope>NUCLEOTIDE SEQUENCE [LARGE SCALE GENOMIC DNA]</scope>
    <source>
        <tissue evidence="2">Leaves</tissue>
    </source>
</reference>
<evidence type="ECO:0000256" key="1">
    <source>
        <dbReference type="SAM" id="MobiDB-lite"/>
    </source>
</evidence>
<dbReference type="Proteomes" id="UP001341840">
    <property type="component" value="Unassembled WGS sequence"/>
</dbReference>
<comment type="caution">
    <text evidence="2">The sequence shown here is derived from an EMBL/GenBank/DDBJ whole genome shotgun (WGS) entry which is preliminary data.</text>
</comment>
<protein>
    <submittedName>
        <fullName evidence="2">Uncharacterized protein</fullName>
    </submittedName>
</protein>
<sequence>MGGGGDDVFGGGYVTLDDDLLGDGTLSPHQLCPYFASPGTMERQLGGEVCFCDLAAMWAQDDGEASGSHQAVDPPQFHVGLNEPATGLHDPPPSAFYGAGPSDPPPSQGTEKTCVRCRSGLPPPKLYAQIRQPTSRMWTSQVQ</sequence>
<proteinExistence type="predicted"/>
<keyword evidence="3" id="KW-1185">Reference proteome</keyword>
<name>A0ABU6URN1_9FABA</name>
<evidence type="ECO:0000313" key="3">
    <source>
        <dbReference type="Proteomes" id="UP001341840"/>
    </source>
</evidence>
<evidence type="ECO:0000313" key="2">
    <source>
        <dbReference type="EMBL" id="MED6163980.1"/>
    </source>
</evidence>
<dbReference type="EMBL" id="JASCZI010122239">
    <property type="protein sequence ID" value="MED6163980.1"/>
    <property type="molecule type" value="Genomic_DNA"/>
</dbReference>
<organism evidence="2 3">
    <name type="scientific">Stylosanthes scabra</name>
    <dbReference type="NCBI Taxonomy" id="79078"/>
    <lineage>
        <taxon>Eukaryota</taxon>
        <taxon>Viridiplantae</taxon>
        <taxon>Streptophyta</taxon>
        <taxon>Embryophyta</taxon>
        <taxon>Tracheophyta</taxon>
        <taxon>Spermatophyta</taxon>
        <taxon>Magnoliopsida</taxon>
        <taxon>eudicotyledons</taxon>
        <taxon>Gunneridae</taxon>
        <taxon>Pentapetalae</taxon>
        <taxon>rosids</taxon>
        <taxon>fabids</taxon>
        <taxon>Fabales</taxon>
        <taxon>Fabaceae</taxon>
        <taxon>Papilionoideae</taxon>
        <taxon>50 kb inversion clade</taxon>
        <taxon>dalbergioids sensu lato</taxon>
        <taxon>Dalbergieae</taxon>
        <taxon>Pterocarpus clade</taxon>
        <taxon>Stylosanthes</taxon>
    </lineage>
</organism>